<dbReference type="Proteomes" id="UP000031866">
    <property type="component" value="Chromosome"/>
</dbReference>
<dbReference type="Gene3D" id="1.10.357.10">
    <property type="entry name" value="Tetracycline Repressor, domain 2"/>
    <property type="match status" value="1"/>
</dbReference>
<evidence type="ECO:0000256" key="1">
    <source>
        <dbReference type="ARBA" id="ARBA00023125"/>
    </source>
</evidence>
<dbReference type="InterPro" id="IPR001647">
    <property type="entry name" value="HTH_TetR"/>
</dbReference>
<dbReference type="RefSeq" id="WP_041896506.1">
    <property type="nucleotide sequence ID" value="NZ_CP010086.2"/>
</dbReference>
<feature type="DNA-binding region" description="H-T-H motif" evidence="2">
    <location>
        <begin position="37"/>
        <end position="56"/>
    </location>
</feature>
<organism evidence="4 5">
    <name type="scientific">Clostridium beijerinckii</name>
    <name type="common">Clostridium MP</name>
    <dbReference type="NCBI Taxonomy" id="1520"/>
    <lineage>
        <taxon>Bacteria</taxon>
        <taxon>Bacillati</taxon>
        <taxon>Bacillota</taxon>
        <taxon>Clostridia</taxon>
        <taxon>Eubacteriales</taxon>
        <taxon>Clostridiaceae</taxon>
        <taxon>Clostridium</taxon>
    </lineage>
</organism>
<dbReference type="EMBL" id="CP010086">
    <property type="protein sequence ID" value="AJG99178.1"/>
    <property type="molecule type" value="Genomic_DNA"/>
</dbReference>
<dbReference type="KEGG" id="cbei:LF65_02605"/>
<reference evidence="5" key="1">
    <citation type="submission" date="2014-12" db="EMBL/GenBank/DDBJ databases">
        <title>Genome sequence of Clostridium beijerinckii strain 59B.</title>
        <authorList>
            <person name="Little G.T."/>
            <person name="Minton N.P."/>
        </authorList>
    </citation>
    <scope>NUCLEOTIDE SEQUENCE [LARGE SCALE GENOMIC DNA]</scope>
    <source>
        <strain evidence="5">59B</strain>
    </source>
</reference>
<keyword evidence="1 2" id="KW-0238">DNA-binding</keyword>
<evidence type="ECO:0000259" key="3">
    <source>
        <dbReference type="PROSITE" id="PS50977"/>
    </source>
</evidence>
<evidence type="ECO:0000313" key="4">
    <source>
        <dbReference type="EMBL" id="AJG99178.1"/>
    </source>
</evidence>
<proteinExistence type="predicted"/>
<dbReference type="GO" id="GO:0003677">
    <property type="term" value="F:DNA binding"/>
    <property type="evidence" value="ECO:0007669"/>
    <property type="project" value="UniProtKB-UniRule"/>
</dbReference>
<dbReference type="AlphaFoldDB" id="A0A0B5QQP4"/>
<evidence type="ECO:0000256" key="2">
    <source>
        <dbReference type="PROSITE-ProRule" id="PRU00335"/>
    </source>
</evidence>
<sequence length="225" mass="26576">MNQIKNNTSRYECEVSKLKFIQKLVYPIKRNGIKSLRSDDIAKYMGLSKATLYKYFSSKDEIIKELVEYYIAELLEVTIDNVDDAFSYVKEWQEAFKNSLLSANFISEPFKNDLKESYPELLEMIKKSSQKYNAELIAFYKKGIDFGVFNDLNPIIVILQDEAFFKDMLNPLYLMDNDLTIRTTINDYYKCKKIQVIKNEYHKLDDDKREEILEYLVQKVSSSIM</sequence>
<name>A0A0B5QQP4_CLOBE</name>
<dbReference type="PROSITE" id="PS50977">
    <property type="entry name" value="HTH_TETR_2"/>
    <property type="match status" value="1"/>
</dbReference>
<feature type="domain" description="HTH tetR-type" evidence="3">
    <location>
        <begin position="14"/>
        <end position="74"/>
    </location>
</feature>
<protein>
    <recommendedName>
        <fullName evidence="3">HTH tetR-type domain-containing protein</fullName>
    </recommendedName>
</protein>
<evidence type="ECO:0000313" key="5">
    <source>
        <dbReference type="Proteomes" id="UP000031866"/>
    </source>
</evidence>
<dbReference type="SUPFAM" id="SSF46689">
    <property type="entry name" value="Homeodomain-like"/>
    <property type="match status" value="1"/>
</dbReference>
<gene>
    <name evidence="4" type="ORF">LF65_02605</name>
</gene>
<dbReference type="Pfam" id="PF00440">
    <property type="entry name" value="TetR_N"/>
    <property type="match status" value="1"/>
</dbReference>
<dbReference type="STRING" id="1520.LF65_02605"/>
<accession>A0A0B5QQP4</accession>
<dbReference type="InterPro" id="IPR009057">
    <property type="entry name" value="Homeodomain-like_sf"/>
</dbReference>